<sequence length="38" mass="4222">VVFGVQRSGYPFLPTATAQQQRKSGEKCEGFNHRVLQG</sequence>
<feature type="region of interest" description="Disordered" evidence="1">
    <location>
        <begin position="16"/>
        <end position="38"/>
    </location>
</feature>
<protein>
    <submittedName>
        <fullName evidence="2">Uncharacterized protein</fullName>
    </submittedName>
</protein>
<accession>A0A6J4VUJ9</accession>
<organism evidence="2">
    <name type="scientific">uncultured Truepera sp</name>
    <dbReference type="NCBI Taxonomy" id="543023"/>
    <lineage>
        <taxon>Bacteria</taxon>
        <taxon>Thermotogati</taxon>
        <taxon>Deinococcota</taxon>
        <taxon>Deinococci</taxon>
        <taxon>Trueperales</taxon>
        <taxon>Trueperaceae</taxon>
        <taxon>Truepera</taxon>
        <taxon>environmental samples</taxon>
    </lineage>
</organism>
<dbReference type="EMBL" id="CADCWP010000360">
    <property type="protein sequence ID" value="CAA9588386.1"/>
    <property type="molecule type" value="Genomic_DNA"/>
</dbReference>
<proteinExistence type="predicted"/>
<evidence type="ECO:0000313" key="2">
    <source>
        <dbReference type="EMBL" id="CAA9588386.1"/>
    </source>
</evidence>
<reference evidence="2" key="1">
    <citation type="submission" date="2020-02" db="EMBL/GenBank/DDBJ databases">
        <authorList>
            <person name="Meier V. D."/>
        </authorList>
    </citation>
    <scope>NUCLEOTIDE SEQUENCE</scope>
    <source>
        <strain evidence="2">AVDCRST_MAG86</strain>
    </source>
</reference>
<dbReference type="AlphaFoldDB" id="A0A6J4VUJ9"/>
<feature type="non-terminal residue" evidence="2">
    <location>
        <position position="1"/>
    </location>
</feature>
<feature type="compositionally biased region" description="Basic and acidic residues" evidence="1">
    <location>
        <begin position="23"/>
        <end position="32"/>
    </location>
</feature>
<evidence type="ECO:0000256" key="1">
    <source>
        <dbReference type="SAM" id="MobiDB-lite"/>
    </source>
</evidence>
<name>A0A6J4VUJ9_9DEIN</name>
<gene>
    <name evidence="2" type="ORF">AVDCRST_MAG86-4089</name>
</gene>